<feature type="domain" description="C2H2-type" evidence="7">
    <location>
        <begin position="819"/>
        <end position="846"/>
    </location>
</feature>
<protein>
    <submittedName>
        <fullName evidence="8">Zinc finger protein 26</fullName>
    </submittedName>
</protein>
<evidence type="ECO:0000256" key="4">
    <source>
        <dbReference type="ARBA" id="ARBA00022833"/>
    </source>
</evidence>
<dbReference type="PROSITE" id="PS00028">
    <property type="entry name" value="ZINC_FINGER_C2H2_1"/>
    <property type="match status" value="7"/>
</dbReference>
<dbReference type="GO" id="GO:0032502">
    <property type="term" value="P:developmental process"/>
    <property type="evidence" value="ECO:0007669"/>
    <property type="project" value="UniProtKB-ARBA"/>
</dbReference>
<feature type="region of interest" description="Disordered" evidence="6">
    <location>
        <begin position="722"/>
        <end position="786"/>
    </location>
</feature>
<feature type="compositionally biased region" description="Polar residues" evidence="6">
    <location>
        <begin position="463"/>
        <end position="473"/>
    </location>
</feature>
<feature type="region of interest" description="Disordered" evidence="6">
    <location>
        <begin position="925"/>
        <end position="946"/>
    </location>
</feature>
<dbReference type="FunFam" id="3.30.160.60:FF:000634">
    <property type="entry name" value="Zinc finger X-chromosomal protein"/>
    <property type="match status" value="1"/>
</dbReference>
<accession>A0AAE1H5W9</accession>
<dbReference type="PROSITE" id="PS50157">
    <property type="entry name" value="ZINC_FINGER_C2H2_2"/>
    <property type="match status" value="7"/>
</dbReference>
<feature type="domain" description="C2H2-type" evidence="7">
    <location>
        <begin position="674"/>
        <end position="701"/>
    </location>
</feature>
<dbReference type="GO" id="GO:0000981">
    <property type="term" value="F:DNA-binding transcription factor activity, RNA polymerase II-specific"/>
    <property type="evidence" value="ECO:0007669"/>
    <property type="project" value="TreeGrafter"/>
</dbReference>
<feature type="region of interest" description="Disordered" evidence="6">
    <location>
        <begin position="368"/>
        <end position="395"/>
    </location>
</feature>
<keyword evidence="4" id="KW-0862">Zinc</keyword>
<dbReference type="EMBL" id="JAHWGI010000435">
    <property type="protein sequence ID" value="KAK3915417.1"/>
    <property type="molecule type" value="Genomic_DNA"/>
</dbReference>
<dbReference type="FunFam" id="3.30.160.60:FF:002343">
    <property type="entry name" value="Zinc finger protein 33A"/>
    <property type="match status" value="1"/>
</dbReference>
<feature type="compositionally biased region" description="Polar residues" evidence="6">
    <location>
        <begin position="740"/>
        <end position="751"/>
    </location>
</feature>
<keyword evidence="3 5" id="KW-0863">Zinc-finger</keyword>
<reference evidence="8" key="1">
    <citation type="submission" date="2021-07" db="EMBL/GenBank/DDBJ databases">
        <authorList>
            <person name="Catto M.A."/>
            <person name="Jacobson A."/>
            <person name="Kennedy G."/>
            <person name="Labadie P."/>
            <person name="Hunt B.G."/>
            <person name="Srinivasan R."/>
        </authorList>
    </citation>
    <scope>NUCLEOTIDE SEQUENCE</scope>
    <source>
        <strain evidence="8">PL_HMW_Pooled</strain>
        <tissue evidence="8">Head</tissue>
    </source>
</reference>
<feature type="compositionally biased region" description="Low complexity" evidence="6">
    <location>
        <begin position="65"/>
        <end position="78"/>
    </location>
</feature>
<feature type="domain" description="C2H2-type" evidence="7">
    <location>
        <begin position="791"/>
        <end position="818"/>
    </location>
</feature>
<dbReference type="Pfam" id="PF00096">
    <property type="entry name" value="zf-C2H2"/>
    <property type="match status" value="5"/>
</dbReference>
<feature type="domain" description="C2H2-type" evidence="7">
    <location>
        <begin position="875"/>
        <end position="902"/>
    </location>
</feature>
<feature type="region of interest" description="Disordered" evidence="6">
    <location>
        <begin position="170"/>
        <end position="253"/>
    </location>
</feature>
<feature type="compositionally biased region" description="Polar residues" evidence="6">
    <location>
        <begin position="520"/>
        <end position="541"/>
    </location>
</feature>
<feature type="region of interest" description="Disordered" evidence="6">
    <location>
        <begin position="959"/>
        <end position="1002"/>
    </location>
</feature>
<sequence length="1002" mass="110414">MVKEGDGLPVVICHRCLFYIDTFVDFRLRCQRVDAALHIFCNEIKAKDNRYESVSKESHPVECVESSSQEESLKSSDSAFTVSDSESLEKSKGSHLNVKVNEFCDCETDSKSPLSESEMSSKDSRMGPSNKPYHCPHCNKPFTYKARLAAHIKTHGENQVYQPDNMLQMQQQPLPQPPQASQHSLHHSAQQQSMQSQSLQAQGIQSPQLQHQLSPSGNHYSSQQHTLPYAMPQSPLPQHMQQQTSVPQQYLSQQSISGSESSYNCSSCSASFMTPWMLADHVRSRCCDPNVSYNCEKCYSQFGSFVDLEQHKLSRSCENQVPSYYDAYTPPPSHYGMYSQQHQQDFSSGSDMIDSRNTPSPWNVMASRSPGAIGNGNNSRTRMQRQDNYSTRSPQLGTMEELEKFAMSNTVVTSPLEPLASPGLTEPLASAPSPLDPENSVQSVQSVQSTQSTQSSGSGSCGPRSNSNFNNTSGVRFGGPNFCGGNINSNYGSSNTNSAFMSGSGQGFGNMNQNFGNSSPNQGFGSNIMMQNSPFGSNGNCAMDQSLNSNVTGNSQSMNFVEESNLSFGNSLSSTYSKKSSSGCSSPQDSRLEVNANTKFCDDMNPHALDQKGSPLAERMGSPLIDGDSKSRIKVNESLNINISDSVTGSCSEMLLTTSPGSSKGCMGGGDNPYSCQVCKASFASRTLFSNHMKTHAPDRSLKCNLCNNSFPTTAALRSHVDSVHSESGSEKSLHIVLDDSQSPGKMNENGNSDDSDDEPLSKLVVKPTPPPVKRRGRKPKSETENGEKPYGCVYCGKGFVTAVRLAIHTKLHTAEKPFKCDQCDKAFRSRAHLQRHVKTHAGDKPFKCVTCSKSFTVSMNLKIHMRTHTGERPYQCNLCKMAFIGYSHLYNHLKTHSDTQGPFTYTYFNKVYTTTGNFTLTKREKTARGRNREKDVENDPTKEDEEIEQVKEVVRTINKSTTGKKRGRKAHFYEPEEEEEDVLDDDDDGGIETSDGALDFK</sequence>
<keyword evidence="9" id="KW-1185">Reference proteome</keyword>
<keyword evidence="2" id="KW-0677">Repeat</keyword>
<feature type="compositionally biased region" description="Polar residues" evidence="6">
    <location>
        <begin position="217"/>
        <end position="226"/>
    </location>
</feature>
<feature type="compositionally biased region" description="Basic and acidic residues" evidence="6">
    <location>
        <begin position="722"/>
        <end position="738"/>
    </location>
</feature>
<evidence type="ECO:0000313" key="8">
    <source>
        <dbReference type="EMBL" id="KAK3915417.1"/>
    </source>
</evidence>
<feature type="compositionally biased region" description="Acidic residues" evidence="6">
    <location>
        <begin position="976"/>
        <end position="991"/>
    </location>
</feature>
<evidence type="ECO:0000313" key="9">
    <source>
        <dbReference type="Proteomes" id="UP001219518"/>
    </source>
</evidence>
<keyword evidence="1" id="KW-0479">Metal-binding</keyword>
<feature type="compositionally biased region" description="Basic and acidic residues" evidence="6">
    <location>
        <begin position="925"/>
        <end position="942"/>
    </location>
</feature>
<evidence type="ECO:0000256" key="6">
    <source>
        <dbReference type="SAM" id="MobiDB-lite"/>
    </source>
</evidence>
<feature type="region of interest" description="Disordered" evidence="6">
    <location>
        <begin position="107"/>
        <end position="132"/>
    </location>
</feature>
<feature type="region of interest" description="Disordered" evidence="6">
    <location>
        <begin position="65"/>
        <end position="93"/>
    </location>
</feature>
<feature type="region of interest" description="Disordered" evidence="6">
    <location>
        <begin position="511"/>
        <end position="541"/>
    </location>
</feature>
<feature type="compositionally biased region" description="Low complexity" evidence="6">
    <location>
        <begin position="440"/>
        <end position="458"/>
    </location>
</feature>
<comment type="caution">
    <text evidence="8">The sequence shown here is derived from an EMBL/GenBank/DDBJ whole genome shotgun (WGS) entry which is preliminary data.</text>
</comment>
<evidence type="ECO:0000256" key="5">
    <source>
        <dbReference type="PROSITE-ProRule" id="PRU00042"/>
    </source>
</evidence>
<name>A0AAE1H5W9_9NEOP</name>
<feature type="region of interest" description="Disordered" evidence="6">
    <location>
        <begin position="416"/>
        <end position="473"/>
    </location>
</feature>
<dbReference type="GO" id="GO:0005634">
    <property type="term" value="C:nucleus"/>
    <property type="evidence" value="ECO:0007669"/>
    <property type="project" value="TreeGrafter"/>
</dbReference>
<evidence type="ECO:0000259" key="7">
    <source>
        <dbReference type="PROSITE" id="PS50157"/>
    </source>
</evidence>
<dbReference type="SMART" id="SM00355">
    <property type="entry name" value="ZnF_C2H2"/>
    <property type="match status" value="9"/>
</dbReference>
<organism evidence="8 9">
    <name type="scientific">Frankliniella fusca</name>
    <dbReference type="NCBI Taxonomy" id="407009"/>
    <lineage>
        <taxon>Eukaryota</taxon>
        <taxon>Metazoa</taxon>
        <taxon>Ecdysozoa</taxon>
        <taxon>Arthropoda</taxon>
        <taxon>Hexapoda</taxon>
        <taxon>Insecta</taxon>
        <taxon>Pterygota</taxon>
        <taxon>Neoptera</taxon>
        <taxon>Paraneoptera</taxon>
        <taxon>Thysanoptera</taxon>
        <taxon>Terebrantia</taxon>
        <taxon>Thripoidea</taxon>
        <taxon>Thripidae</taxon>
        <taxon>Frankliniella</taxon>
    </lineage>
</organism>
<feature type="compositionally biased region" description="Low complexity" evidence="6">
    <location>
        <begin position="170"/>
        <end position="216"/>
    </location>
</feature>
<feature type="compositionally biased region" description="Low complexity" evidence="6">
    <location>
        <begin position="992"/>
        <end position="1002"/>
    </location>
</feature>
<evidence type="ECO:0000256" key="1">
    <source>
        <dbReference type="ARBA" id="ARBA00022723"/>
    </source>
</evidence>
<dbReference type="PANTHER" id="PTHR24408">
    <property type="entry name" value="ZINC FINGER PROTEIN"/>
    <property type="match status" value="1"/>
</dbReference>
<gene>
    <name evidence="8" type="ORF">KUF71_024688</name>
</gene>
<feature type="compositionally biased region" description="Polar residues" evidence="6">
    <location>
        <begin position="239"/>
        <end position="251"/>
    </location>
</feature>
<proteinExistence type="predicted"/>
<dbReference type="FunFam" id="3.30.160.60:FF:000100">
    <property type="entry name" value="Zinc finger 45-like"/>
    <property type="match status" value="2"/>
</dbReference>
<feature type="compositionally biased region" description="Polar residues" evidence="6">
    <location>
        <begin position="375"/>
        <end position="395"/>
    </location>
</feature>
<evidence type="ECO:0000256" key="3">
    <source>
        <dbReference type="ARBA" id="ARBA00022771"/>
    </source>
</evidence>
<dbReference type="SUPFAM" id="SSF57667">
    <property type="entry name" value="beta-beta-alpha zinc fingers"/>
    <property type="match status" value="5"/>
</dbReference>
<dbReference type="Pfam" id="PF13912">
    <property type="entry name" value="zf-C2H2_6"/>
    <property type="match status" value="1"/>
</dbReference>
<evidence type="ECO:0000256" key="2">
    <source>
        <dbReference type="ARBA" id="ARBA00022737"/>
    </source>
</evidence>
<feature type="domain" description="C2H2-type" evidence="7">
    <location>
        <begin position="847"/>
        <end position="874"/>
    </location>
</feature>
<reference evidence="8" key="2">
    <citation type="journal article" date="2023" name="BMC Genomics">
        <title>Pest status, molecular evolution, and epigenetic factors derived from the genome assembly of Frankliniella fusca, a thysanopteran phytovirus vector.</title>
        <authorList>
            <person name="Catto M.A."/>
            <person name="Labadie P.E."/>
            <person name="Jacobson A.L."/>
            <person name="Kennedy G.G."/>
            <person name="Srinivasan R."/>
            <person name="Hunt B.G."/>
        </authorList>
    </citation>
    <scope>NUCLEOTIDE SEQUENCE</scope>
    <source>
        <strain evidence="8">PL_HMW_Pooled</strain>
    </source>
</reference>
<dbReference type="InterPro" id="IPR013087">
    <property type="entry name" value="Znf_C2H2_type"/>
</dbReference>
<feature type="domain" description="C2H2-type" evidence="7">
    <location>
        <begin position="702"/>
        <end position="730"/>
    </location>
</feature>
<dbReference type="InterPro" id="IPR036236">
    <property type="entry name" value="Znf_C2H2_sf"/>
</dbReference>
<dbReference type="Proteomes" id="UP001219518">
    <property type="component" value="Unassembled WGS sequence"/>
</dbReference>
<dbReference type="GO" id="GO:0008270">
    <property type="term" value="F:zinc ion binding"/>
    <property type="evidence" value="ECO:0007669"/>
    <property type="project" value="UniProtKB-KW"/>
</dbReference>
<dbReference type="FunFam" id="3.30.160.60:FF:000202">
    <property type="entry name" value="Zinc finger protein 574"/>
    <property type="match status" value="1"/>
</dbReference>
<feature type="domain" description="C2H2-type" evidence="7">
    <location>
        <begin position="133"/>
        <end position="160"/>
    </location>
</feature>
<dbReference type="PANTHER" id="PTHR24408:SF58">
    <property type="entry name" value="TRANSCRIPTION FACTOR (TFIIIA), PUTATIVE (AFU_ORTHOLOGUE AFUA_1G05150)-RELATED"/>
    <property type="match status" value="1"/>
</dbReference>
<dbReference type="AlphaFoldDB" id="A0AAE1H5W9"/>
<dbReference type="GO" id="GO:0043565">
    <property type="term" value="F:sequence-specific DNA binding"/>
    <property type="evidence" value="ECO:0007669"/>
    <property type="project" value="TreeGrafter"/>
</dbReference>
<dbReference type="Gene3D" id="3.30.160.60">
    <property type="entry name" value="Classic Zinc Finger"/>
    <property type="match status" value="7"/>
</dbReference>